<keyword evidence="4" id="KW-0812">Transmembrane</keyword>
<dbReference type="PROSITE" id="PS51778">
    <property type="entry name" value="VAST"/>
    <property type="match status" value="1"/>
</dbReference>
<evidence type="ECO:0000256" key="2">
    <source>
        <dbReference type="ARBA" id="ARBA00023136"/>
    </source>
</evidence>
<name>A0ABP0TT79_9BRYO</name>
<gene>
    <name evidence="6" type="ORF">CSSPTR1EN2_LOCUS7370</name>
</gene>
<keyword evidence="3" id="KW-0175">Coiled coil</keyword>
<evidence type="ECO:0000256" key="4">
    <source>
        <dbReference type="SAM" id="Phobius"/>
    </source>
</evidence>
<protein>
    <recommendedName>
        <fullName evidence="5">VASt domain-containing protein</fullName>
    </recommendedName>
</protein>
<evidence type="ECO:0000259" key="5">
    <source>
        <dbReference type="PROSITE" id="PS51778"/>
    </source>
</evidence>
<evidence type="ECO:0000256" key="1">
    <source>
        <dbReference type="ARBA" id="ARBA00004370"/>
    </source>
</evidence>
<dbReference type="InterPro" id="IPR031968">
    <property type="entry name" value="VASt"/>
</dbReference>
<evidence type="ECO:0000256" key="3">
    <source>
        <dbReference type="SAM" id="Coils"/>
    </source>
</evidence>
<organism evidence="6 7">
    <name type="scientific">Sphagnum troendelagicum</name>
    <dbReference type="NCBI Taxonomy" id="128251"/>
    <lineage>
        <taxon>Eukaryota</taxon>
        <taxon>Viridiplantae</taxon>
        <taxon>Streptophyta</taxon>
        <taxon>Embryophyta</taxon>
        <taxon>Bryophyta</taxon>
        <taxon>Sphagnophytina</taxon>
        <taxon>Sphagnopsida</taxon>
        <taxon>Sphagnales</taxon>
        <taxon>Sphagnaceae</taxon>
        <taxon>Sphagnum</taxon>
    </lineage>
</organism>
<keyword evidence="2 4" id="KW-0472">Membrane</keyword>
<feature type="transmembrane region" description="Helical" evidence="4">
    <location>
        <begin position="303"/>
        <end position="325"/>
    </location>
</feature>
<keyword evidence="4" id="KW-1133">Transmembrane helix</keyword>
<feature type="coiled-coil region" evidence="3">
    <location>
        <begin position="262"/>
        <end position="289"/>
    </location>
</feature>
<evidence type="ECO:0000313" key="7">
    <source>
        <dbReference type="Proteomes" id="UP001497512"/>
    </source>
</evidence>
<dbReference type="Pfam" id="PF16016">
    <property type="entry name" value="VASt"/>
    <property type="match status" value="1"/>
</dbReference>
<reference evidence="6" key="1">
    <citation type="submission" date="2024-02" db="EMBL/GenBank/DDBJ databases">
        <authorList>
            <consortium name="ELIXIR-Norway"/>
            <consortium name="Elixir Norway"/>
        </authorList>
    </citation>
    <scope>NUCLEOTIDE SEQUENCE</scope>
</reference>
<comment type="subcellular location">
    <subcellularLocation>
        <location evidence="1">Membrane</location>
    </subcellularLocation>
</comment>
<dbReference type="EMBL" id="OZ019906">
    <property type="protein sequence ID" value="CAK9204406.1"/>
    <property type="molecule type" value="Genomic_DNA"/>
</dbReference>
<proteinExistence type="predicted"/>
<dbReference type="Proteomes" id="UP001497512">
    <property type="component" value="Chromosome 14"/>
</dbReference>
<feature type="domain" description="VASt" evidence="5">
    <location>
        <begin position="1"/>
        <end position="173"/>
    </location>
</feature>
<accession>A0ABP0TT79</accession>
<keyword evidence="7" id="KW-1185">Reference proteome</keyword>
<evidence type="ECO:0000313" key="6">
    <source>
        <dbReference type="EMBL" id="CAK9204406.1"/>
    </source>
</evidence>
<sequence length="332" mass="37035">MGKTLEMRGNICFLEPQAVFSFLFGDGQFMRCYHKEANDDPDAVVTCWTAAGERTVSFSAPLNAPALVRKFVGSDVLKVKEIQQYERVGSCFTIRSNPTSDAAAADVFSTKGYIVLSPAEDGKGCAILINVVLEFKTTVWGLQGTIESFMEIRAKKSFERWIEIAQKYCEDQRSLAHKALSSFKANEIDRTLDSEDDIFFDIEDGPDQDDDLAVESTGEELASTSLMESVGHFGTAADNRTELDLWFVKSVMKELNTLQLSSDATRIHLEKLNTKLQRMEEDVGYLTSQMQLRKQSEMISPRVAWTVAGLGVGTCLLFVIGRAYLRAESSRH</sequence>